<sequence length="661" mass="72331">MAEIGTPQPQSNTDAFARVFQEKAEKNPSMIPQQPSKKSRKGLKIAGGIIVALLIVAAIVGIAGFVMAQKVLALKGKVDDLKVTGQEAYDAIKTQNLVLADQKMQAVKTKFDAVSTDYHSLAWLNAIPFANKYYQDGVHGINAGSAGIDAAQTLIKAIEPYADVLGFKGQGSFTGGTAEDRITKIIETLGKVGPSIDTVIADLDTVNKELSYIDEKRYPEEFRGISLRSDILKAKDYTNGAATAITQAKPIIGVLPDLAGGTTRRKYLVLFQNSGELRPTGGFMTGYAILNVDQGKVEPEASGDMYDLDNKFKNKPPIPAILAKYLTTETKWNLRDMNVSPDFKVSMDTFYQNYEKVPGQPTNFDGIVAVDTHFLESLVKVLGPVQVDNFGTFTADTDKRCDCPNIFYELSEIVDRPTPYIRENRKGILGPMMKAILTKAYSAPKQQWPDLFSTGWSNVQGKHIQVYLFNQTEQAAAEAINAAGRIQPTPNGSDYFALVDANLAGAKSNFFVTTTVQHDVGAPQNGMITETATITYKNPFAASNCNLQAGDLCLNSRLNDWVRLYLPEGAKMTDEKGFDQGTATESEDLGHHVISGEFQLDPMSQAKVIVTYTVPYTDTKTYRVLVQKQGGTEDIVHKFIVNNGDEQDVTLSQDQTVQVSF</sequence>
<keyword evidence="1" id="KW-0472">Membrane</keyword>
<organism evidence="2 3">
    <name type="scientific">Candidatus Cerribacteria bacterium 'Amazon FNV 2010 28 9'</name>
    <dbReference type="NCBI Taxonomy" id="2081795"/>
    <lineage>
        <taxon>Bacteria</taxon>
        <taxon>Candidatus Cerribacteria</taxon>
    </lineage>
</organism>
<comment type="caution">
    <text evidence="2">The sequence shown here is derived from an EMBL/GenBank/DDBJ whole genome shotgun (WGS) entry which is preliminary data.</text>
</comment>
<gene>
    <name evidence="2" type="ORF">C5B42_01155</name>
</gene>
<protein>
    <recommendedName>
        <fullName evidence="4">DUF4012 domain-containing protein</fullName>
    </recommendedName>
</protein>
<evidence type="ECO:0000313" key="3">
    <source>
        <dbReference type="Proteomes" id="UP000246104"/>
    </source>
</evidence>
<evidence type="ECO:0000256" key="1">
    <source>
        <dbReference type="SAM" id="Phobius"/>
    </source>
</evidence>
<name>A0A317JUW4_9BACT</name>
<dbReference type="Proteomes" id="UP000246104">
    <property type="component" value="Unassembled WGS sequence"/>
</dbReference>
<keyword evidence="1" id="KW-1133">Transmembrane helix</keyword>
<accession>A0A317JUW4</accession>
<feature type="transmembrane region" description="Helical" evidence="1">
    <location>
        <begin position="45"/>
        <end position="68"/>
    </location>
</feature>
<dbReference type="InterPro" id="IPR025101">
    <property type="entry name" value="DUF4012"/>
</dbReference>
<reference evidence="2 3" key="1">
    <citation type="submission" date="2018-02" db="EMBL/GenBank/DDBJ databases">
        <title>Genomic Reconstructions from Amazon Rainforest and Pasture Soil Reveal Novel Insights into the Physiology of Candidate Phyla in Tropical Sites.</title>
        <authorList>
            <person name="Kroeger M.E."/>
            <person name="Delmont T."/>
            <person name="Eren A.M."/>
            <person name="Guo J."/>
            <person name="Meyer K.M."/>
            <person name="Khan K."/>
            <person name="Rodrigues J.L.M."/>
            <person name="Bohannan B.J.M."/>
            <person name="Tringe S."/>
            <person name="Borges C.D."/>
            <person name="Tiedje J."/>
            <person name="Tsai S.M."/>
            <person name="Nusslein K."/>
        </authorList>
    </citation>
    <scope>NUCLEOTIDE SEQUENCE [LARGE SCALE GENOMIC DNA]</scope>
    <source>
        <strain evidence="2">Amazon FNV 2010 28 9</strain>
    </source>
</reference>
<proteinExistence type="predicted"/>
<dbReference type="Pfam" id="PF13196">
    <property type="entry name" value="DUF4012"/>
    <property type="match status" value="1"/>
</dbReference>
<dbReference type="EMBL" id="PSRQ01000017">
    <property type="protein sequence ID" value="PWU23950.1"/>
    <property type="molecule type" value="Genomic_DNA"/>
</dbReference>
<keyword evidence="1" id="KW-0812">Transmembrane</keyword>
<dbReference type="AlphaFoldDB" id="A0A317JUW4"/>
<evidence type="ECO:0008006" key="4">
    <source>
        <dbReference type="Google" id="ProtNLM"/>
    </source>
</evidence>
<evidence type="ECO:0000313" key="2">
    <source>
        <dbReference type="EMBL" id="PWU23950.1"/>
    </source>
</evidence>